<dbReference type="PANTHER" id="PTHR42877:SF7">
    <property type="entry name" value="FLAVIN-BINDING MONOOXYGENASE-RELATED"/>
    <property type="match status" value="1"/>
</dbReference>
<accession>A0ABR3ZHT9</accession>
<dbReference type="PANTHER" id="PTHR42877">
    <property type="entry name" value="L-ORNITHINE N(5)-MONOOXYGENASE-RELATED"/>
    <property type="match status" value="1"/>
</dbReference>
<comment type="similarity">
    <text evidence="1">Belongs to the FAD-binding monooxygenase family.</text>
</comment>
<dbReference type="Gene3D" id="3.50.50.60">
    <property type="entry name" value="FAD/NAD(P)-binding domain"/>
    <property type="match status" value="2"/>
</dbReference>
<keyword evidence="3" id="KW-0274">FAD</keyword>
<evidence type="ECO:0000256" key="3">
    <source>
        <dbReference type="ARBA" id="ARBA00022827"/>
    </source>
</evidence>
<keyword evidence="2" id="KW-0285">Flavoprotein</keyword>
<sequence>MPSQANDYLFELPDKAIDDTRPVRVICAGAGFSGVCAAIRLPQRIPNLELVVYEKNADVGGTWFENRYPGVACDIPSAAYQFTFASWSQWTELYSAGHEIQSYLQYVAKKYGAYRFIKTQHQVSGATWDEEAGKWTVLVKDLATGKTITDTCDFFLSATGILNDWHWPEIPGLKDFKGPVVHSADWDDSLDLAGKRIALIGGGSSGIQILPTLQPTAAHIDHYNRSQMWIALGGFAGEEAFKRNPTGGNSKYSAEELAAFQKDPDAYFKYRAYVEAMLNVVHRVTWSDSDLCKMSEKLFRDSMQEKLASKPEVFASMNPSYPPVCRRITPGPGYLEAICAPNVDFISDPIARVTPTGLETKDGKLREVDVVITATGFDTSYLPRYPVVGRNGVSLEQVWAEPHYPEAYVSVWAESMPNYMMFLGPNGAPPSGSTILAIESQADYISQCILKCAREGYRTMAVKHDALKAFSGYIDSYMPRTVYTKPCKSWFKRGKSEGRVVALFPGSANGYRKMLQNPRWEDFVFTSTEDTKVNPFGWMGVTMTRGEMDETDPTPYLRDIDFPPVIVEDEKEVVAAA</sequence>
<keyword evidence="4" id="KW-0560">Oxidoreductase</keyword>
<proteinExistence type="inferred from homology"/>
<name>A0ABR3ZHT9_9PEZI</name>
<organism evidence="5 6">
    <name type="scientific">Sporothrix stenoceras</name>
    <dbReference type="NCBI Taxonomy" id="5173"/>
    <lineage>
        <taxon>Eukaryota</taxon>
        <taxon>Fungi</taxon>
        <taxon>Dikarya</taxon>
        <taxon>Ascomycota</taxon>
        <taxon>Pezizomycotina</taxon>
        <taxon>Sordariomycetes</taxon>
        <taxon>Sordariomycetidae</taxon>
        <taxon>Ophiostomatales</taxon>
        <taxon>Ophiostomataceae</taxon>
        <taxon>Sporothrix</taxon>
    </lineage>
</organism>
<dbReference type="Proteomes" id="UP001583186">
    <property type="component" value="Unassembled WGS sequence"/>
</dbReference>
<evidence type="ECO:0000256" key="2">
    <source>
        <dbReference type="ARBA" id="ARBA00022630"/>
    </source>
</evidence>
<dbReference type="EMBL" id="JAWCUI010000011">
    <property type="protein sequence ID" value="KAL1899787.1"/>
    <property type="molecule type" value="Genomic_DNA"/>
</dbReference>
<evidence type="ECO:0000313" key="6">
    <source>
        <dbReference type="Proteomes" id="UP001583186"/>
    </source>
</evidence>
<dbReference type="SUPFAM" id="SSF51905">
    <property type="entry name" value="FAD/NAD(P)-binding domain"/>
    <property type="match status" value="3"/>
</dbReference>
<dbReference type="InterPro" id="IPR051209">
    <property type="entry name" value="FAD-bind_Monooxygenase_sf"/>
</dbReference>
<dbReference type="InterPro" id="IPR020946">
    <property type="entry name" value="Flavin_mOase-like"/>
</dbReference>
<evidence type="ECO:0000313" key="5">
    <source>
        <dbReference type="EMBL" id="KAL1899787.1"/>
    </source>
</evidence>
<evidence type="ECO:0008006" key="7">
    <source>
        <dbReference type="Google" id="ProtNLM"/>
    </source>
</evidence>
<keyword evidence="6" id="KW-1185">Reference proteome</keyword>
<reference evidence="5 6" key="1">
    <citation type="journal article" date="2024" name="IMA Fungus">
        <title>IMA Genome - F19 : A genome assembly and annotation guide to empower mycologists, including annotated draft genome sequences of Ceratocystis pirilliformis, Diaporthe australafricana, Fusarium ophioides, Paecilomyces lecythidis, and Sporothrix stenoceras.</title>
        <authorList>
            <person name="Aylward J."/>
            <person name="Wilson A.M."/>
            <person name="Visagie C.M."/>
            <person name="Spraker J."/>
            <person name="Barnes I."/>
            <person name="Buitendag C."/>
            <person name="Ceriani C."/>
            <person name="Del Mar Angel L."/>
            <person name="du Plessis D."/>
            <person name="Fuchs T."/>
            <person name="Gasser K."/>
            <person name="Kramer D."/>
            <person name="Li W."/>
            <person name="Munsamy K."/>
            <person name="Piso A."/>
            <person name="Price J.L."/>
            <person name="Sonnekus B."/>
            <person name="Thomas C."/>
            <person name="van der Nest A."/>
            <person name="van Dijk A."/>
            <person name="van Heerden A."/>
            <person name="van Vuuren N."/>
            <person name="Yilmaz N."/>
            <person name="Duong T.A."/>
            <person name="van der Merwe N.A."/>
            <person name="Wingfield M.J."/>
            <person name="Wingfield B.D."/>
        </authorList>
    </citation>
    <scope>NUCLEOTIDE SEQUENCE [LARGE SCALE GENOMIC DNA]</scope>
    <source>
        <strain evidence="5 6">CMW 5346</strain>
    </source>
</reference>
<evidence type="ECO:0000256" key="4">
    <source>
        <dbReference type="ARBA" id="ARBA00023002"/>
    </source>
</evidence>
<protein>
    <recommendedName>
        <fullName evidence="7">Flavin-binding monooxygenase</fullName>
    </recommendedName>
</protein>
<gene>
    <name evidence="5" type="ORF">Sste5346_002653</name>
</gene>
<dbReference type="Pfam" id="PF00743">
    <property type="entry name" value="FMO-like"/>
    <property type="match status" value="1"/>
</dbReference>
<dbReference type="InterPro" id="IPR036188">
    <property type="entry name" value="FAD/NAD-bd_sf"/>
</dbReference>
<evidence type="ECO:0000256" key="1">
    <source>
        <dbReference type="ARBA" id="ARBA00010139"/>
    </source>
</evidence>
<comment type="caution">
    <text evidence="5">The sequence shown here is derived from an EMBL/GenBank/DDBJ whole genome shotgun (WGS) entry which is preliminary data.</text>
</comment>